<gene>
    <name evidence="4" type="ORF">GCM10007901_35830</name>
</gene>
<feature type="domain" description="PilY1 beta-propeller" evidence="3">
    <location>
        <begin position="702"/>
        <end position="1068"/>
    </location>
</feature>
<evidence type="ECO:0000313" key="5">
    <source>
        <dbReference type="Proteomes" id="UP001156670"/>
    </source>
</evidence>
<dbReference type="InterPro" id="IPR036465">
    <property type="entry name" value="vWFA_dom_sf"/>
</dbReference>
<comment type="caution">
    <text evidence="4">The sequence shown here is derived from an EMBL/GenBank/DDBJ whole genome shotgun (WGS) entry which is preliminary data.</text>
</comment>
<accession>A0ABQ5XS92</accession>
<dbReference type="SUPFAM" id="SSF53300">
    <property type="entry name" value="vWA-like"/>
    <property type="match status" value="1"/>
</dbReference>
<dbReference type="EMBL" id="BSOB01000046">
    <property type="protein sequence ID" value="GLQ94631.1"/>
    <property type="molecule type" value="Genomic_DNA"/>
</dbReference>
<name>A0ABQ5XS92_9GAMM</name>
<organism evidence="4 5">
    <name type="scientific">Dyella acidisoli</name>
    <dbReference type="NCBI Taxonomy" id="1867834"/>
    <lineage>
        <taxon>Bacteria</taxon>
        <taxon>Pseudomonadati</taxon>
        <taxon>Pseudomonadota</taxon>
        <taxon>Gammaproteobacteria</taxon>
        <taxon>Lysobacterales</taxon>
        <taxon>Rhodanobacteraceae</taxon>
        <taxon>Dyella</taxon>
    </lineage>
</organism>
<dbReference type="Pfam" id="PF05567">
    <property type="entry name" value="T4P_PilY1"/>
    <property type="match status" value="1"/>
</dbReference>
<keyword evidence="1" id="KW-0479">Metal-binding</keyword>
<evidence type="ECO:0000256" key="1">
    <source>
        <dbReference type="ARBA" id="ARBA00022723"/>
    </source>
</evidence>
<keyword evidence="2" id="KW-0106">Calcium</keyword>
<proteinExistence type="predicted"/>
<dbReference type="InterPro" id="IPR008707">
    <property type="entry name" value="B-propeller_PilY1"/>
</dbReference>
<dbReference type="RefSeq" id="WP_284322322.1">
    <property type="nucleotide sequence ID" value="NZ_BSOB01000046.1"/>
</dbReference>
<evidence type="ECO:0000256" key="2">
    <source>
        <dbReference type="ARBA" id="ARBA00022837"/>
    </source>
</evidence>
<evidence type="ECO:0000259" key="3">
    <source>
        <dbReference type="Pfam" id="PF05567"/>
    </source>
</evidence>
<reference evidence="5" key="1">
    <citation type="journal article" date="2019" name="Int. J. Syst. Evol. Microbiol.">
        <title>The Global Catalogue of Microorganisms (GCM) 10K type strain sequencing project: providing services to taxonomists for standard genome sequencing and annotation.</title>
        <authorList>
            <consortium name="The Broad Institute Genomics Platform"/>
            <consortium name="The Broad Institute Genome Sequencing Center for Infectious Disease"/>
            <person name="Wu L."/>
            <person name="Ma J."/>
        </authorList>
    </citation>
    <scope>NUCLEOTIDE SEQUENCE [LARGE SCALE GENOMIC DNA]</scope>
    <source>
        <strain evidence="5">NBRC 111980</strain>
    </source>
</reference>
<evidence type="ECO:0000313" key="4">
    <source>
        <dbReference type="EMBL" id="GLQ94631.1"/>
    </source>
</evidence>
<dbReference type="Gene3D" id="3.40.50.410">
    <property type="entry name" value="von Willebrand factor, type A domain"/>
    <property type="match status" value="1"/>
</dbReference>
<keyword evidence="5" id="KW-1185">Reference proteome</keyword>
<protein>
    <submittedName>
        <fullName evidence="4">Type IV fimbrial biogenesis PilY1</fullName>
    </submittedName>
</protein>
<sequence length="1253" mass="130676">MSTFKRSISRLFGRTGSTAGAVLLVGMLNAPAPVWAATPPQLSISQTPIIVTQPVHPQVLIAIGNSESMDGDLSGAIMTGSGALSSSYTSLQSSSSPVNYSIPSGFNPSQLGVGGSSCSAPAVSSTSSYPYTYTCSNTEYDVSASRLNVAKQSIYQILNQYFYSTDFGLMDYAENSPSLYQTWVYYMSDSSNGFTFSSTNTSPPTGDRYIANPCYNYSNASSQVKSDCGSIASGSWSNVNQQYLLIGASSDDASINDVLYASGRTSVSISYGGPNPSNPYTHYGISDYEKGGITTSYSNSTPNFVTTTSPTNAGYIPFSPQVMYAMRGFGYGATDSQTGGSGQIVATDSSGNNIVSAGQSPTTTSVSTALGYFTSALNAETNSTSTKEIKALAGQSPLAGLMKSALSTLKNVTAPSYDCTQPHKYVILITDGLPTEDLSGNFWPPLGSASATGYGVTASFNSNGSLNTNYTPPSGKVNDQALIDTVNQITALNNAGILTYVVGMGAGADPSNSSNSSAVQALAAMAIAGGTSSVSTNGYLPATSPQALVSDLASILNDIASRNNSISEVAANSTSLSTNTLFYQASFNPGSATTDAWTGDLDAYSASGGTIDTSLATWDAQSLLDSQSTRYIATWDPYHVPTGGTTVTPAGVAFQWTSLSTNLQTVLNSTDSLGQQRLGWLRGSNTYYQSNGGTLRTRQHVLGDIIDSAPYYVGPPSDYFPDASYQTFVTNNASRTPMIYVGANDGMLHGFNASTGSEQMAFVPYGVFANLPLLTSPSYLYNHHFFVDGTPYADDVMLSDGNWHTLLVGGENAGGNSIYAIDVTNPSNFSSDSNVASAVKWEYTDSGMGYSYSSPTIVRSNAVTVTDATSGATVQGFAVLFGNGYNSPSGQPIFYAVNASTGALLAKINLCTATGVPTTACSSSAANGLSSITAVNSSGVSGIPQDMAYAGDLQGNVWAINMSNSTPSSWTVKLLFQARDGSGNAQPITSAPTVAPNPNFPSLNGQTYLGSMVYFGTGLFLQTSDLTSTNTQSFYGVWDNSSDLSNYASPPTLPYTRSNLEAQTLSTGTYTSSSGTTTQVVYSTNNPVNLTYASETINNSSGTAVTYPSVEGWYFDLSPLASATGAPAPRVFTNSELLYGGILFTVNIPPYSTSTSCGLPLSYLMYVNYATGGPFSRPALSYSSTITSSSSYQSSSGAYATGVAINNGYSSASISLGNSLGSTGNYQGCGYQHVCTTYTPIGPGTRASWWQIK</sequence>
<dbReference type="Proteomes" id="UP001156670">
    <property type="component" value="Unassembled WGS sequence"/>
</dbReference>